<feature type="coiled-coil region" evidence="1">
    <location>
        <begin position="57"/>
        <end position="87"/>
    </location>
</feature>
<protein>
    <submittedName>
        <fullName evidence="3">Uncharacterized protein</fullName>
    </submittedName>
</protein>
<evidence type="ECO:0000256" key="1">
    <source>
        <dbReference type="SAM" id="Coils"/>
    </source>
</evidence>
<keyword evidence="1" id="KW-0175">Coiled coil</keyword>
<feature type="compositionally biased region" description="Polar residues" evidence="2">
    <location>
        <begin position="223"/>
        <end position="234"/>
    </location>
</feature>
<feature type="region of interest" description="Disordered" evidence="2">
    <location>
        <begin position="106"/>
        <end position="152"/>
    </location>
</feature>
<feature type="compositionally biased region" description="Basic and acidic residues" evidence="2">
    <location>
        <begin position="117"/>
        <end position="132"/>
    </location>
</feature>
<dbReference type="Proteomes" id="UP000243217">
    <property type="component" value="Unassembled WGS sequence"/>
</dbReference>
<sequence length="283" mass="30311">MKRKAGDASPPRVQRDIECPGAPRKKKRQRVRRIPRLALVPDVDEDPDDVLPLSIVVRSLEDELNAAAAAEEELARAQAARSEAESAPSSPDLVVEILDRPILSPVSVAPACSPTEPRVEPSEQDVQAEKSTGDINGMHSPTLHSPKKPYLAKNGTKDVEKVAVMNKPAKLAPTIPTKPPRTITTRSKRVLPAIDTYVPPITRSSSRIRSIAAAPMPAKLAKTMSSVTPPTITKSTRKKDARGTTMSLRSKIPSKALASPTRTASPTQSIKSVLTESPLSTGG</sequence>
<name>A0A1W0A4Y6_9STRA</name>
<feature type="compositionally biased region" description="Polar residues" evidence="2">
    <location>
        <begin position="260"/>
        <end position="283"/>
    </location>
</feature>
<accession>A0A1W0A4Y6</accession>
<proteinExistence type="predicted"/>
<dbReference type="AlphaFoldDB" id="A0A1W0A4Y6"/>
<comment type="caution">
    <text evidence="3">The sequence shown here is derived from an EMBL/GenBank/DDBJ whole genome shotgun (WGS) entry which is preliminary data.</text>
</comment>
<feature type="region of interest" description="Disordered" evidence="2">
    <location>
        <begin position="1"/>
        <end position="32"/>
    </location>
</feature>
<evidence type="ECO:0000256" key="2">
    <source>
        <dbReference type="SAM" id="MobiDB-lite"/>
    </source>
</evidence>
<dbReference type="OrthoDB" id="79918at2759"/>
<evidence type="ECO:0000313" key="4">
    <source>
        <dbReference type="Proteomes" id="UP000243217"/>
    </source>
</evidence>
<evidence type="ECO:0000313" key="3">
    <source>
        <dbReference type="EMBL" id="OQS05353.1"/>
    </source>
</evidence>
<dbReference type="EMBL" id="JNBS01000467">
    <property type="protein sequence ID" value="OQS05353.1"/>
    <property type="molecule type" value="Genomic_DNA"/>
</dbReference>
<feature type="region of interest" description="Disordered" evidence="2">
    <location>
        <begin position="219"/>
        <end position="283"/>
    </location>
</feature>
<gene>
    <name evidence="3" type="ORF">THRCLA_20645</name>
</gene>
<keyword evidence="4" id="KW-1185">Reference proteome</keyword>
<reference evidence="3 4" key="1">
    <citation type="journal article" date="2014" name="Genome Biol. Evol.">
        <title>The secreted proteins of Achlya hypogyna and Thraustotheca clavata identify the ancestral oomycete secretome and reveal gene acquisitions by horizontal gene transfer.</title>
        <authorList>
            <person name="Misner I."/>
            <person name="Blouin N."/>
            <person name="Leonard G."/>
            <person name="Richards T.A."/>
            <person name="Lane C.E."/>
        </authorList>
    </citation>
    <scope>NUCLEOTIDE SEQUENCE [LARGE SCALE GENOMIC DNA]</scope>
    <source>
        <strain evidence="3 4">ATCC 34112</strain>
    </source>
</reference>
<feature type="compositionally biased region" description="Basic residues" evidence="2">
    <location>
        <begin position="23"/>
        <end position="32"/>
    </location>
</feature>
<organism evidence="3 4">
    <name type="scientific">Thraustotheca clavata</name>
    <dbReference type="NCBI Taxonomy" id="74557"/>
    <lineage>
        <taxon>Eukaryota</taxon>
        <taxon>Sar</taxon>
        <taxon>Stramenopiles</taxon>
        <taxon>Oomycota</taxon>
        <taxon>Saprolegniomycetes</taxon>
        <taxon>Saprolegniales</taxon>
        <taxon>Achlyaceae</taxon>
        <taxon>Thraustotheca</taxon>
    </lineage>
</organism>